<dbReference type="EMBL" id="KX488855">
    <property type="protein sequence ID" value="AOO91219.1"/>
    <property type="molecule type" value="Genomic_DNA"/>
</dbReference>
<protein>
    <submittedName>
        <fullName evidence="1">Uncharacterized protein</fullName>
    </submittedName>
</protein>
<dbReference type="RefSeq" id="WP_065276827.1">
    <property type="nucleotide sequence ID" value="NZ_MAMO01000037.1"/>
</dbReference>
<reference evidence="1" key="1">
    <citation type="journal article" date="2015" name="BMC Genomics">
        <title>Transcriptome profiling of a Rhizobium leguminosarum bv. trifolii rosR mutant reveals the role of the transcriptional regulator RosR in motility, synthesis of cell-surface components, and other cellular processes.</title>
        <authorList>
            <person name="Rachwal K."/>
            <person name="Matczynska E."/>
            <person name="Janczarek M."/>
        </authorList>
    </citation>
    <scope>NUCLEOTIDE SEQUENCE</scope>
    <source>
        <strain evidence="1">Rt24.2</strain>
    </source>
</reference>
<organism evidence="1">
    <name type="scientific">Rhizobium leguminosarum bv. trifolii</name>
    <dbReference type="NCBI Taxonomy" id="386"/>
    <lineage>
        <taxon>Bacteria</taxon>
        <taxon>Pseudomonadati</taxon>
        <taxon>Pseudomonadota</taxon>
        <taxon>Alphaproteobacteria</taxon>
        <taxon>Hyphomicrobiales</taxon>
        <taxon>Rhizobiaceae</taxon>
        <taxon>Rhizobium/Agrobacterium group</taxon>
        <taxon>Rhizobium</taxon>
    </lineage>
</organism>
<evidence type="ECO:0000313" key="1">
    <source>
        <dbReference type="EMBL" id="AOO91219.1"/>
    </source>
</evidence>
<reference evidence="1" key="2">
    <citation type="journal article" date="2016" name="Front. Microbiol.">
        <title>The Regulatory Protein RosR Affects Rhizobium leguminosarum bv. trifolii Protein Profiles, Cell Surface Properties, and Symbiosis with Clover.</title>
        <authorList>
            <person name="Rachwal K."/>
            <person name="Boguszewska A."/>
            <person name="Kopcinska J."/>
            <person name="Karas M."/>
            <person name="Tchorzewski M."/>
            <person name="Janczarek M."/>
        </authorList>
    </citation>
    <scope>NUCLEOTIDE SEQUENCE</scope>
    <source>
        <strain evidence="1">Rt24.2</strain>
    </source>
</reference>
<sequence length="187" mass="21975">MEDDEETIESIFDEREWTSEELSAELKKAIDELGWTPVELADRMVSLGDYRPHRTILRGIHRALLGQIKVSGELLALVKQEVRYKRRLRRTYDCLEWTKLPDQSWTTKAEDFIITLLPQTKGRWKVHMMHTETGYSPSWPRWQDSLPKAKEMALLTLDNAINWLAEVEQERTAENQRSPRRAINLAD</sequence>
<dbReference type="AlphaFoldDB" id="A0A1B8RAU6"/>
<proteinExistence type="predicted"/>
<name>A0A1B8RAU6_RHILT</name>
<accession>A0A1B8RAU6</accession>